<dbReference type="SMART" id="SM00554">
    <property type="entry name" value="FAS1"/>
    <property type="match status" value="1"/>
</dbReference>
<comment type="caution">
    <text evidence="5">The sequence shown here is derived from an EMBL/GenBank/DDBJ whole genome shotgun (WGS) entry which is preliminary data.</text>
</comment>
<evidence type="ECO:0000256" key="1">
    <source>
        <dbReference type="ARBA" id="ARBA00007843"/>
    </source>
</evidence>
<protein>
    <recommendedName>
        <fullName evidence="4">FAS1 domain-containing protein</fullName>
    </recommendedName>
</protein>
<name>A0AAV6L446_9ERIC</name>
<feature type="region of interest" description="Disordered" evidence="2">
    <location>
        <begin position="258"/>
        <end position="287"/>
    </location>
</feature>
<dbReference type="InterPro" id="IPR053339">
    <property type="entry name" value="FAS1_domain_protein"/>
</dbReference>
<dbReference type="SUPFAM" id="SSF82153">
    <property type="entry name" value="FAS1 domain"/>
    <property type="match status" value="1"/>
</dbReference>
<evidence type="ECO:0000313" key="6">
    <source>
        <dbReference type="Proteomes" id="UP000823749"/>
    </source>
</evidence>
<organism evidence="5 6">
    <name type="scientific">Rhododendron griersonianum</name>
    <dbReference type="NCBI Taxonomy" id="479676"/>
    <lineage>
        <taxon>Eukaryota</taxon>
        <taxon>Viridiplantae</taxon>
        <taxon>Streptophyta</taxon>
        <taxon>Embryophyta</taxon>
        <taxon>Tracheophyta</taxon>
        <taxon>Spermatophyta</taxon>
        <taxon>Magnoliopsida</taxon>
        <taxon>eudicotyledons</taxon>
        <taxon>Gunneridae</taxon>
        <taxon>Pentapetalae</taxon>
        <taxon>asterids</taxon>
        <taxon>Ericales</taxon>
        <taxon>Ericaceae</taxon>
        <taxon>Ericoideae</taxon>
        <taxon>Rhodoreae</taxon>
        <taxon>Rhododendron</taxon>
    </lineage>
</organism>
<evidence type="ECO:0000313" key="5">
    <source>
        <dbReference type="EMBL" id="KAG5559031.1"/>
    </source>
</evidence>
<keyword evidence="3" id="KW-0732">Signal</keyword>
<feature type="chain" id="PRO_5043933091" description="FAS1 domain-containing protein" evidence="3">
    <location>
        <begin position="22"/>
        <end position="307"/>
    </location>
</feature>
<dbReference type="AlphaFoldDB" id="A0AAV6L446"/>
<evidence type="ECO:0000256" key="3">
    <source>
        <dbReference type="SAM" id="SignalP"/>
    </source>
</evidence>
<dbReference type="EMBL" id="JACTNZ010000003">
    <property type="protein sequence ID" value="KAG5559031.1"/>
    <property type="molecule type" value="Genomic_DNA"/>
</dbReference>
<keyword evidence="6" id="KW-1185">Reference proteome</keyword>
<dbReference type="InterPro" id="IPR036378">
    <property type="entry name" value="FAS1_dom_sf"/>
</dbReference>
<evidence type="ECO:0000259" key="4">
    <source>
        <dbReference type="SMART" id="SM00554"/>
    </source>
</evidence>
<evidence type="ECO:0000256" key="2">
    <source>
        <dbReference type="SAM" id="MobiDB-lite"/>
    </source>
</evidence>
<feature type="compositionally biased region" description="Low complexity" evidence="2">
    <location>
        <begin position="175"/>
        <end position="185"/>
    </location>
</feature>
<comment type="similarity">
    <text evidence="1">Belongs to the fasciclin-like AGP family.</text>
</comment>
<accession>A0AAV6L446</accession>
<feature type="domain" description="FAS1" evidence="4">
    <location>
        <begin position="64"/>
        <end position="160"/>
    </location>
</feature>
<feature type="region of interest" description="Disordered" evidence="2">
    <location>
        <begin position="164"/>
        <end position="185"/>
    </location>
</feature>
<dbReference type="PANTHER" id="PTHR36069:SF1">
    <property type="entry name" value="EXPRESSED PROTEIN"/>
    <property type="match status" value="1"/>
</dbReference>
<dbReference type="PANTHER" id="PTHR36069">
    <property type="entry name" value="EXPRESSED PROTEIN-RELATED"/>
    <property type="match status" value="1"/>
</dbReference>
<reference evidence="5" key="1">
    <citation type="submission" date="2020-08" db="EMBL/GenBank/DDBJ databases">
        <title>Plant Genome Project.</title>
        <authorList>
            <person name="Zhang R.-G."/>
        </authorList>
    </citation>
    <scope>NUCLEOTIDE SEQUENCE</scope>
    <source>
        <strain evidence="5">WSP0</strain>
        <tissue evidence="5">Leaf</tissue>
    </source>
</reference>
<dbReference type="InterPro" id="IPR000782">
    <property type="entry name" value="FAS1_domain"/>
</dbReference>
<feature type="signal peptide" evidence="3">
    <location>
        <begin position="1"/>
        <end position="21"/>
    </location>
</feature>
<proteinExistence type="inferred from homology"/>
<dbReference type="PRINTS" id="PR01217">
    <property type="entry name" value="PRICHEXTENSN"/>
</dbReference>
<gene>
    <name evidence="5" type="ORF">RHGRI_008824</name>
</gene>
<sequence length="307" mass="32850">MAYACMTLLAVLVALISSTRAQNNFPPINHDLLVATQEMQMARYFTFVMLINMAPGSLTQGNVTFLVPNDWTLAQTPISESDVVDFLLRHSIPSPLLFEHLVRIPTGSIIPTGKPDFLLRIFNNGMRSFYLNNVRIISPDICTKGSSFRCHGIDRVVQAIMVPGHNHSPLPPPSASNSSSPAVAAAPPALWPSPAPYPPAPPPLWPSLAPHPPAPPALWPSPAPHPPSPPPLWPSPAPHPPAPPALWPSPAPLPLGGVGVPPLNIPPPSPPDQNGGPLKSGSSQPLPSRGLPLGFMITWLIFSRQKF</sequence>
<dbReference type="Proteomes" id="UP000823749">
    <property type="component" value="Chromosome 3"/>
</dbReference>